<dbReference type="EMBL" id="OY660878">
    <property type="protein sequence ID" value="CAJ1074291.1"/>
    <property type="molecule type" value="Genomic_DNA"/>
</dbReference>
<name>A0AAV1GM43_XYRNO</name>
<evidence type="ECO:0000256" key="1">
    <source>
        <dbReference type="SAM" id="MobiDB-lite"/>
    </source>
</evidence>
<protein>
    <submittedName>
        <fullName evidence="2">Uncharacterized protein</fullName>
    </submittedName>
</protein>
<feature type="region of interest" description="Disordered" evidence="1">
    <location>
        <begin position="62"/>
        <end position="101"/>
    </location>
</feature>
<gene>
    <name evidence="2" type="ORF">XNOV1_A038750</name>
</gene>
<proteinExistence type="predicted"/>
<dbReference type="AlphaFoldDB" id="A0AAV1GM43"/>
<keyword evidence="3" id="KW-1185">Reference proteome</keyword>
<sequence>MNCRKMLTTPDMKAVLAKLLGTKTMEEFLRKAKQGWMTYPMIDGSEFNAYCDVMWRVLPDKERRPKEQEKNIQRKLKQPPLRGTLQKGPSDADRADANCGKTCDSNLLNHLL</sequence>
<evidence type="ECO:0000313" key="2">
    <source>
        <dbReference type="EMBL" id="CAJ1074291.1"/>
    </source>
</evidence>
<evidence type="ECO:0000313" key="3">
    <source>
        <dbReference type="Proteomes" id="UP001178508"/>
    </source>
</evidence>
<feature type="compositionally biased region" description="Basic and acidic residues" evidence="1">
    <location>
        <begin position="62"/>
        <end position="72"/>
    </location>
</feature>
<reference evidence="2" key="1">
    <citation type="submission" date="2023-08" db="EMBL/GenBank/DDBJ databases">
        <authorList>
            <person name="Alioto T."/>
            <person name="Alioto T."/>
            <person name="Gomez Garrido J."/>
        </authorList>
    </citation>
    <scope>NUCLEOTIDE SEQUENCE</scope>
</reference>
<accession>A0AAV1GM43</accession>
<dbReference type="Proteomes" id="UP001178508">
    <property type="component" value="Chromosome 15"/>
</dbReference>
<organism evidence="2 3">
    <name type="scientific">Xyrichtys novacula</name>
    <name type="common">Pearly razorfish</name>
    <name type="synonym">Hemipteronotus novacula</name>
    <dbReference type="NCBI Taxonomy" id="13765"/>
    <lineage>
        <taxon>Eukaryota</taxon>
        <taxon>Metazoa</taxon>
        <taxon>Chordata</taxon>
        <taxon>Craniata</taxon>
        <taxon>Vertebrata</taxon>
        <taxon>Euteleostomi</taxon>
        <taxon>Actinopterygii</taxon>
        <taxon>Neopterygii</taxon>
        <taxon>Teleostei</taxon>
        <taxon>Neoteleostei</taxon>
        <taxon>Acanthomorphata</taxon>
        <taxon>Eupercaria</taxon>
        <taxon>Labriformes</taxon>
        <taxon>Labridae</taxon>
        <taxon>Xyrichtys</taxon>
    </lineage>
</organism>